<dbReference type="InterPro" id="IPR036116">
    <property type="entry name" value="FN3_sf"/>
</dbReference>
<keyword evidence="3" id="KW-0393">Immunoglobulin domain</keyword>
<dbReference type="InterPro" id="IPR003961">
    <property type="entry name" value="FN3_dom"/>
</dbReference>
<dbReference type="Pfam" id="PF13927">
    <property type="entry name" value="Ig_3"/>
    <property type="match status" value="3"/>
</dbReference>
<feature type="domain" description="Ig-like" evidence="6">
    <location>
        <begin position="351"/>
        <end position="458"/>
    </location>
</feature>
<keyword evidence="2" id="KW-1015">Disulfide bond</keyword>
<feature type="transmembrane region" description="Helical" evidence="5">
    <location>
        <begin position="869"/>
        <end position="895"/>
    </location>
</feature>
<feature type="compositionally biased region" description="Pro residues" evidence="4">
    <location>
        <begin position="1284"/>
        <end position="1294"/>
    </location>
</feature>
<keyword evidence="9" id="KW-1185">Reference proteome</keyword>
<dbReference type="SUPFAM" id="SSF49265">
    <property type="entry name" value="Fibronectin type III"/>
    <property type="match status" value="1"/>
</dbReference>
<feature type="domain" description="Ig-like" evidence="6">
    <location>
        <begin position="556"/>
        <end position="642"/>
    </location>
</feature>
<feature type="compositionally biased region" description="Polar residues" evidence="4">
    <location>
        <begin position="1261"/>
        <end position="1274"/>
    </location>
</feature>
<evidence type="ECO:0000256" key="5">
    <source>
        <dbReference type="SAM" id="Phobius"/>
    </source>
</evidence>
<evidence type="ECO:0000256" key="1">
    <source>
        <dbReference type="ARBA" id="ARBA00022737"/>
    </source>
</evidence>
<dbReference type="PANTHER" id="PTHR44170:SF32">
    <property type="entry name" value="PROTEIN TURTLE-LIKE PROTEIN"/>
    <property type="match status" value="1"/>
</dbReference>
<accession>A0A7R9A015</accession>
<evidence type="ECO:0000259" key="6">
    <source>
        <dbReference type="PROSITE" id="PS50835"/>
    </source>
</evidence>
<dbReference type="InterPro" id="IPR003599">
    <property type="entry name" value="Ig_sub"/>
</dbReference>
<feature type="region of interest" description="Disordered" evidence="4">
    <location>
        <begin position="1100"/>
        <end position="1146"/>
    </location>
</feature>
<dbReference type="Gene3D" id="2.60.40.10">
    <property type="entry name" value="Immunoglobulins"/>
    <property type="match status" value="7"/>
</dbReference>
<feature type="compositionally biased region" description="Low complexity" evidence="4">
    <location>
        <begin position="1319"/>
        <end position="1344"/>
    </location>
</feature>
<dbReference type="OrthoDB" id="6234674at2759"/>
<dbReference type="InterPro" id="IPR013783">
    <property type="entry name" value="Ig-like_fold"/>
</dbReference>
<feature type="domain" description="Ig-like" evidence="6">
    <location>
        <begin position="480"/>
        <end position="534"/>
    </location>
</feature>
<feature type="domain" description="Fibronectin type-III" evidence="7">
    <location>
        <begin position="647"/>
        <end position="744"/>
    </location>
</feature>
<dbReference type="EMBL" id="CAJPEV010000071">
    <property type="protein sequence ID" value="CAG0880064.1"/>
    <property type="molecule type" value="Genomic_DNA"/>
</dbReference>
<dbReference type="InterPro" id="IPR003598">
    <property type="entry name" value="Ig_sub2"/>
</dbReference>
<dbReference type="SMART" id="SM00406">
    <property type="entry name" value="IGv"/>
    <property type="match status" value="3"/>
</dbReference>
<dbReference type="SMART" id="SM00060">
    <property type="entry name" value="FN3"/>
    <property type="match status" value="2"/>
</dbReference>
<dbReference type="CDD" id="cd00063">
    <property type="entry name" value="FN3"/>
    <property type="match status" value="2"/>
</dbReference>
<evidence type="ECO:0000256" key="3">
    <source>
        <dbReference type="ARBA" id="ARBA00023319"/>
    </source>
</evidence>
<organism evidence="8">
    <name type="scientific">Darwinula stevensoni</name>
    <dbReference type="NCBI Taxonomy" id="69355"/>
    <lineage>
        <taxon>Eukaryota</taxon>
        <taxon>Metazoa</taxon>
        <taxon>Ecdysozoa</taxon>
        <taxon>Arthropoda</taxon>
        <taxon>Crustacea</taxon>
        <taxon>Oligostraca</taxon>
        <taxon>Ostracoda</taxon>
        <taxon>Podocopa</taxon>
        <taxon>Podocopida</taxon>
        <taxon>Darwinulocopina</taxon>
        <taxon>Darwinuloidea</taxon>
        <taxon>Darwinulidae</taxon>
        <taxon>Darwinula</taxon>
    </lineage>
</organism>
<dbReference type="Proteomes" id="UP000677054">
    <property type="component" value="Unassembled WGS sequence"/>
</dbReference>
<keyword evidence="5" id="KW-0812">Transmembrane</keyword>
<evidence type="ECO:0000313" key="9">
    <source>
        <dbReference type="Proteomes" id="UP000677054"/>
    </source>
</evidence>
<feature type="domain" description="Ig-like" evidence="6">
    <location>
        <begin position="253"/>
        <end position="347"/>
    </location>
</feature>
<dbReference type="EMBL" id="LR899588">
    <property type="protein sequence ID" value="CAD7240880.1"/>
    <property type="molecule type" value="Genomic_DNA"/>
</dbReference>
<dbReference type="InterPro" id="IPR013106">
    <property type="entry name" value="Ig_V-set"/>
</dbReference>
<feature type="domain" description="Fibronectin type-III" evidence="7">
    <location>
        <begin position="771"/>
        <end position="864"/>
    </location>
</feature>
<dbReference type="PANTHER" id="PTHR44170">
    <property type="entry name" value="PROTEIN SIDEKICK"/>
    <property type="match status" value="1"/>
</dbReference>
<keyword evidence="5" id="KW-1133">Transmembrane helix</keyword>
<dbReference type="SMART" id="SM00408">
    <property type="entry name" value="IGc2"/>
    <property type="match status" value="5"/>
</dbReference>
<dbReference type="GO" id="GO:0098609">
    <property type="term" value="P:cell-cell adhesion"/>
    <property type="evidence" value="ECO:0007669"/>
    <property type="project" value="TreeGrafter"/>
</dbReference>
<feature type="region of interest" description="Disordered" evidence="4">
    <location>
        <begin position="1032"/>
        <end position="1051"/>
    </location>
</feature>
<dbReference type="PROSITE" id="PS50853">
    <property type="entry name" value="FN3"/>
    <property type="match status" value="2"/>
</dbReference>
<feature type="domain" description="Ig-like" evidence="6">
    <location>
        <begin position="131"/>
        <end position="228"/>
    </location>
</feature>
<evidence type="ECO:0008006" key="10">
    <source>
        <dbReference type="Google" id="ProtNLM"/>
    </source>
</evidence>
<gene>
    <name evidence="8" type="ORF">DSTB1V02_LOCUS882</name>
</gene>
<dbReference type="Pfam" id="PF00041">
    <property type="entry name" value="fn3"/>
    <property type="match status" value="2"/>
</dbReference>
<dbReference type="Pfam" id="PF07686">
    <property type="entry name" value="V-set"/>
    <property type="match status" value="1"/>
</dbReference>
<keyword evidence="5" id="KW-0472">Membrane</keyword>
<feature type="transmembrane region" description="Helical" evidence="5">
    <location>
        <begin position="1441"/>
        <end position="1463"/>
    </location>
</feature>
<reference evidence="8" key="1">
    <citation type="submission" date="2020-11" db="EMBL/GenBank/DDBJ databases">
        <authorList>
            <person name="Tran Van P."/>
        </authorList>
    </citation>
    <scope>NUCLEOTIDE SEQUENCE</scope>
</reference>
<sequence length="1467" mass="162589">MENSGFGKSPEHNPNGTAPGAEPSTARPVSRRACRAHPPQVATLVFKQPSRHAERTCVREAEDEQAVEEGVGERSRRAGVARAARDWEYGRKWVVRRPAGPPDRRPRRALMTTSHDLLLLLLVCVLLLLAPSGWCEEGGEQVRTVVNSSVVLNCPLNYPHGEAVPYIINWEKEGLHEPVYIHYDGYDPHESEGYKGRVSRVTDPRFGRASLNLSRVVVEDRGCYRCKVLFLDRSPEQKSNNGTRICLEVHAPPRLLDPPREINYVKLGEDLILSCVAEGNPPPRIEWFKDSGRLMDVPGLGIGKGGGKTGSQGQGRPRVRIANDGMELRISDIRAEDLGDYTCLAKNDVHPHASALSRVMLAGAARILTGPRNVTLAEGNTSELTCEARGQPSNITVQWYQEGTPVERVQALASRYRVTRNGSLVIHPVTAEDAGAYTCEVTNGIGGRDSASAYLNVEFRARVLFAQSPQYLPFRMSGMIHCPVEANPPLQWVSWLKDSRMFDPKAYPEVIDLNNGSLLFQQVKVDHQGEYRCTPYNVMGTKGHSPLIQVLVREPPSFQVAPKPQYEAKVDGSVTMHCLGAGEPNPTTTWRRCDGRPMPGEGRARLENGELRIGLLKPKDHGCYECVVGNEVTRVVRTTQLVVRNTPPHAPHNVSVDVNPFSATVAWIPGYSGGDEEFLQYVVWYRKADNISKWITSEVQPSKALRYTVYGLEPNTSYEFQVSANNQFGHGFISEMVEGTTPHIDYSIVVLPTDATGATYIPTVINSQGPRPGAPRNVTAAIENNHVVLRWVPPFDNHLVAVAYYTVELRTDDDTWRALSEQIQGATQFRVEEFLNGQLYTFRVTAHTLTSQTSTEIPFLVPPNLKSKAITAGIVGGVLFFIVAIILSICAVRICHHRKRRQQEKGSFGSDPVSPSLPARTVDDAVDCSPAYNMVACRVTDARNGGHPASPVPFNKVGDSRVSVVMTQMAGRLSSLAGFLGVESKEEHRRRRHRKRTERRNRFYRYPHYSVQVRSPPSWIGRGGDGKFVADGGSTSSSDDGGFIPRSPPPPTWHTYEPVETGMYHVGGPHSTWGYRHSQASETSGGELLVTPFPSPPFTIYTPDGRRFRTSSPPPRWKARGMEVSDLSSVRQPSSAERSFPSTVPSRSRLFPGRIPSLRPIYWGDTTPLSSRFHQVQVQVHHHDPAGTHFFPPPPPSVPAPRHLTMPIYQYPYPYPYPYVAYPYPIAIEVRPRRHLQPPRIPDIPPAGEAPLYANVPRPVTTESQRPLATSSPPGTRPAKRVVPVPPGFPPPSRPQRRNSAPDLRPRIEDSLTETGEASSSGFGSKNTSSQQTSSQSHSGMDSSSPPPLLSPQQQLDASVDDHYEFDSIQLPETDGGRTAFEDRGLSDSEIYIRSRSPADPKGRGDNGALRPEDREARLRAMREEFQLYRQRQAQRSRGPVLERMSVVMFIVIAIIIVIVIVIPSDG</sequence>
<dbReference type="SMART" id="SM00409">
    <property type="entry name" value="IG"/>
    <property type="match status" value="5"/>
</dbReference>
<evidence type="ECO:0000313" key="8">
    <source>
        <dbReference type="EMBL" id="CAD7240880.1"/>
    </source>
</evidence>
<name>A0A7R9A015_9CRUS</name>
<dbReference type="GO" id="GO:0030154">
    <property type="term" value="P:cell differentiation"/>
    <property type="evidence" value="ECO:0007669"/>
    <property type="project" value="UniProtKB-ARBA"/>
</dbReference>
<dbReference type="PROSITE" id="PS50835">
    <property type="entry name" value="IG_LIKE"/>
    <property type="match status" value="5"/>
</dbReference>
<feature type="region of interest" description="Disordered" evidence="4">
    <location>
        <begin position="1261"/>
        <end position="1412"/>
    </location>
</feature>
<dbReference type="InterPro" id="IPR007110">
    <property type="entry name" value="Ig-like_dom"/>
</dbReference>
<feature type="compositionally biased region" description="Low complexity" evidence="4">
    <location>
        <begin position="1032"/>
        <end position="1042"/>
    </location>
</feature>
<protein>
    <recommendedName>
        <fullName evidence="10">Protein turtle</fullName>
    </recommendedName>
</protein>
<keyword evidence="1" id="KW-0677">Repeat</keyword>
<feature type="compositionally biased region" description="Basic and acidic residues" evidence="4">
    <location>
        <begin position="1380"/>
        <end position="1412"/>
    </location>
</feature>
<evidence type="ECO:0000256" key="2">
    <source>
        <dbReference type="ARBA" id="ARBA00023157"/>
    </source>
</evidence>
<dbReference type="SUPFAM" id="SSF48726">
    <property type="entry name" value="Immunoglobulin"/>
    <property type="match status" value="5"/>
</dbReference>
<feature type="region of interest" description="Disordered" evidence="4">
    <location>
        <begin position="1"/>
        <end position="37"/>
    </location>
</feature>
<evidence type="ECO:0000259" key="7">
    <source>
        <dbReference type="PROSITE" id="PS50853"/>
    </source>
</evidence>
<dbReference type="CDD" id="cd00096">
    <property type="entry name" value="Ig"/>
    <property type="match status" value="3"/>
</dbReference>
<dbReference type="InterPro" id="IPR036179">
    <property type="entry name" value="Ig-like_dom_sf"/>
</dbReference>
<proteinExistence type="predicted"/>
<dbReference type="GO" id="GO:0009653">
    <property type="term" value="P:anatomical structure morphogenesis"/>
    <property type="evidence" value="ECO:0007669"/>
    <property type="project" value="UniProtKB-ARBA"/>
</dbReference>
<feature type="compositionally biased region" description="Polar residues" evidence="4">
    <location>
        <begin position="1126"/>
        <end position="1146"/>
    </location>
</feature>
<dbReference type="FunFam" id="2.60.40.10:FF:000107">
    <property type="entry name" value="Myosin, light chain kinase a"/>
    <property type="match status" value="1"/>
</dbReference>
<evidence type="ECO:0000256" key="4">
    <source>
        <dbReference type="SAM" id="MobiDB-lite"/>
    </source>
</evidence>